<evidence type="ECO:0000256" key="9">
    <source>
        <dbReference type="ARBA" id="ARBA00023136"/>
    </source>
</evidence>
<protein>
    <recommendedName>
        <fullName evidence="4">Capsular polysaccharide biosynthesis protein CpsC</fullName>
    </recommendedName>
</protein>
<comment type="subcellular location">
    <subcellularLocation>
        <location evidence="1">Cell membrane</location>
        <topology evidence="1">Multi-pass membrane protein</topology>
    </subcellularLocation>
</comment>
<dbReference type="GO" id="GO:0000271">
    <property type="term" value="P:polysaccharide biosynthetic process"/>
    <property type="evidence" value="ECO:0007669"/>
    <property type="project" value="UniProtKB-KW"/>
</dbReference>
<evidence type="ECO:0000256" key="7">
    <source>
        <dbReference type="ARBA" id="ARBA00022903"/>
    </source>
</evidence>
<comment type="caution">
    <text evidence="16">The sequence shown here is derived from an EMBL/GenBank/DDBJ whole genome shotgun (WGS) entry which is preliminary data.</text>
</comment>
<keyword evidence="10" id="KW-0270">Exopolysaccharide synthesis</keyword>
<comment type="similarity">
    <text evidence="3">Belongs to the CpsC/CapA family.</text>
</comment>
<comment type="function">
    <text evidence="11">Required for CpsD phosphorylation. Involved in the regulation of capsular polysaccharide biosynthesis. May be part of a complex that directs the coordinated polymerization and export to the cell surface of the capsular polysaccharide.</text>
</comment>
<dbReference type="AlphaFoldDB" id="A0A0R1ZSI2"/>
<dbReference type="PANTHER" id="PTHR32309:SF13">
    <property type="entry name" value="FERRIC ENTEROBACTIN TRANSPORT PROTEIN FEPE"/>
    <property type="match status" value="1"/>
</dbReference>
<evidence type="ECO:0000313" key="17">
    <source>
        <dbReference type="Proteomes" id="UP000051679"/>
    </source>
</evidence>
<feature type="transmembrane region" description="Helical" evidence="13">
    <location>
        <begin position="202"/>
        <end position="221"/>
    </location>
</feature>
<dbReference type="Proteomes" id="UP000051679">
    <property type="component" value="Unassembled WGS sequence"/>
</dbReference>
<comment type="pathway">
    <text evidence="2">Capsule biogenesis; capsule polysaccharide biosynthesis.</text>
</comment>
<evidence type="ECO:0000256" key="13">
    <source>
        <dbReference type="SAM" id="Phobius"/>
    </source>
</evidence>
<gene>
    <name evidence="16" type="ORF">FC18_GL002287</name>
</gene>
<keyword evidence="8 13" id="KW-1133">Transmembrane helix</keyword>
<dbReference type="InterPro" id="IPR003856">
    <property type="entry name" value="LPS_length_determ_N"/>
</dbReference>
<evidence type="ECO:0000256" key="11">
    <source>
        <dbReference type="ARBA" id="ARBA00045736"/>
    </source>
</evidence>
<keyword evidence="9 13" id="KW-0472">Membrane</keyword>
<evidence type="ECO:0000256" key="6">
    <source>
        <dbReference type="ARBA" id="ARBA00022692"/>
    </source>
</evidence>
<sequence length="282" mass="30423">MVVLGIIGGGAAFAVAKFALTPKYSSAVAMLVNRKSSDNATAVQYADQQADVAMINTYKDIITKPVILNKVANKLTKPHKVLVKKAVPAKTKREWSTSKLQYETVTVKKAQPAQYKLERAKYDAGSISAGMLAGEITVTNETNSQVFTVTVTDTNASRAKNIANAIATVFKDNIAKMMSVKNLSVVSKATTNNSAVSPNKKIIVLAGLVLGVMIAFIWGTIRELTDRAVKSVEFLTDDLGLINLGMVQYIGKVDKSGHHDHTKNAPATGSREGRTRRSTRRV</sequence>
<dbReference type="Pfam" id="PF13807">
    <property type="entry name" value="GNVR"/>
    <property type="match status" value="1"/>
</dbReference>
<evidence type="ECO:0000256" key="10">
    <source>
        <dbReference type="ARBA" id="ARBA00023169"/>
    </source>
</evidence>
<evidence type="ECO:0000256" key="12">
    <source>
        <dbReference type="SAM" id="MobiDB-lite"/>
    </source>
</evidence>
<dbReference type="PATRIC" id="fig|1291052.5.peg.2357"/>
<evidence type="ECO:0000256" key="5">
    <source>
        <dbReference type="ARBA" id="ARBA00022475"/>
    </source>
</evidence>
<feature type="domain" description="Tyrosine-protein kinase G-rich" evidence="15">
    <location>
        <begin position="171"/>
        <end position="223"/>
    </location>
</feature>
<keyword evidence="7" id="KW-0972">Capsule biogenesis/degradation</keyword>
<accession>A0A0R1ZSI2</accession>
<dbReference type="GO" id="GO:0005886">
    <property type="term" value="C:plasma membrane"/>
    <property type="evidence" value="ECO:0007669"/>
    <property type="project" value="UniProtKB-SubCell"/>
</dbReference>
<feature type="domain" description="Polysaccharide chain length determinant N-terminal" evidence="14">
    <location>
        <begin position="4"/>
        <end position="75"/>
    </location>
</feature>
<evidence type="ECO:0000259" key="14">
    <source>
        <dbReference type="Pfam" id="PF02706"/>
    </source>
</evidence>
<proteinExistence type="inferred from homology"/>
<organism evidence="16 17">
    <name type="scientific">Lacticaseibacillus sharpeae JCM 1186 = DSM 20505</name>
    <dbReference type="NCBI Taxonomy" id="1291052"/>
    <lineage>
        <taxon>Bacteria</taxon>
        <taxon>Bacillati</taxon>
        <taxon>Bacillota</taxon>
        <taxon>Bacilli</taxon>
        <taxon>Lactobacillales</taxon>
        <taxon>Lactobacillaceae</taxon>
        <taxon>Lacticaseibacillus</taxon>
    </lineage>
</organism>
<dbReference type="InterPro" id="IPR050445">
    <property type="entry name" value="Bact_polysacc_biosynth/exp"/>
</dbReference>
<feature type="region of interest" description="Disordered" evidence="12">
    <location>
        <begin position="255"/>
        <end position="282"/>
    </location>
</feature>
<dbReference type="PANTHER" id="PTHR32309">
    <property type="entry name" value="TYROSINE-PROTEIN KINASE"/>
    <property type="match status" value="1"/>
</dbReference>
<evidence type="ECO:0000256" key="2">
    <source>
        <dbReference type="ARBA" id="ARBA00005132"/>
    </source>
</evidence>
<dbReference type="InterPro" id="IPR032807">
    <property type="entry name" value="GNVR"/>
</dbReference>
<keyword evidence="5" id="KW-1003">Cell membrane</keyword>
<evidence type="ECO:0000256" key="8">
    <source>
        <dbReference type="ARBA" id="ARBA00022989"/>
    </source>
</evidence>
<evidence type="ECO:0000313" key="16">
    <source>
        <dbReference type="EMBL" id="KRM54662.1"/>
    </source>
</evidence>
<evidence type="ECO:0000256" key="3">
    <source>
        <dbReference type="ARBA" id="ARBA00006683"/>
    </source>
</evidence>
<evidence type="ECO:0000256" key="1">
    <source>
        <dbReference type="ARBA" id="ARBA00004651"/>
    </source>
</evidence>
<dbReference type="GO" id="GO:0004713">
    <property type="term" value="F:protein tyrosine kinase activity"/>
    <property type="evidence" value="ECO:0007669"/>
    <property type="project" value="TreeGrafter"/>
</dbReference>
<dbReference type="Pfam" id="PF02706">
    <property type="entry name" value="Wzz"/>
    <property type="match status" value="1"/>
</dbReference>
<evidence type="ECO:0000256" key="4">
    <source>
        <dbReference type="ARBA" id="ARBA00020739"/>
    </source>
</evidence>
<reference evidence="16 17" key="1">
    <citation type="journal article" date="2015" name="Genome Announc.">
        <title>Expanding the biotechnology potential of lactobacilli through comparative genomics of 213 strains and associated genera.</title>
        <authorList>
            <person name="Sun Z."/>
            <person name="Harris H.M."/>
            <person name="McCann A."/>
            <person name="Guo C."/>
            <person name="Argimon S."/>
            <person name="Zhang W."/>
            <person name="Yang X."/>
            <person name="Jeffery I.B."/>
            <person name="Cooney J.C."/>
            <person name="Kagawa T.F."/>
            <person name="Liu W."/>
            <person name="Song Y."/>
            <person name="Salvetti E."/>
            <person name="Wrobel A."/>
            <person name="Rasinkangas P."/>
            <person name="Parkhill J."/>
            <person name="Rea M.C."/>
            <person name="O'Sullivan O."/>
            <person name="Ritari J."/>
            <person name="Douillard F.P."/>
            <person name="Paul Ross R."/>
            <person name="Yang R."/>
            <person name="Briner A.E."/>
            <person name="Felis G.E."/>
            <person name="de Vos W.M."/>
            <person name="Barrangou R."/>
            <person name="Klaenhammer T.R."/>
            <person name="Caufield P.W."/>
            <person name="Cui Y."/>
            <person name="Zhang H."/>
            <person name="O'Toole P.W."/>
        </authorList>
    </citation>
    <scope>NUCLEOTIDE SEQUENCE [LARGE SCALE GENOMIC DNA]</scope>
    <source>
        <strain evidence="16 17">DSM 20505</strain>
    </source>
</reference>
<dbReference type="STRING" id="1291052.FC18_GL002287"/>
<dbReference type="EMBL" id="AYYO01000049">
    <property type="protein sequence ID" value="KRM54662.1"/>
    <property type="molecule type" value="Genomic_DNA"/>
</dbReference>
<evidence type="ECO:0000259" key="15">
    <source>
        <dbReference type="Pfam" id="PF13807"/>
    </source>
</evidence>
<keyword evidence="6 13" id="KW-0812">Transmembrane</keyword>
<name>A0A0R1ZSI2_9LACO</name>
<keyword evidence="17" id="KW-1185">Reference proteome</keyword>